<name>A0A645HAE9_9ZZZZ</name>
<comment type="caution">
    <text evidence="1">The sequence shown here is derived from an EMBL/GenBank/DDBJ whole genome shotgun (WGS) entry which is preliminary data.</text>
</comment>
<dbReference type="AlphaFoldDB" id="A0A645HAE9"/>
<gene>
    <name evidence="1" type="ORF">SDC9_182840</name>
</gene>
<protein>
    <submittedName>
        <fullName evidence="1">Uncharacterized protein</fullName>
    </submittedName>
</protein>
<dbReference type="EMBL" id="VSSQ01088866">
    <property type="protein sequence ID" value="MPN35342.1"/>
    <property type="molecule type" value="Genomic_DNA"/>
</dbReference>
<organism evidence="1">
    <name type="scientific">bioreactor metagenome</name>
    <dbReference type="NCBI Taxonomy" id="1076179"/>
    <lineage>
        <taxon>unclassified sequences</taxon>
        <taxon>metagenomes</taxon>
        <taxon>ecological metagenomes</taxon>
    </lineage>
</organism>
<evidence type="ECO:0000313" key="1">
    <source>
        <dbReference type="EMBL" id="MPN35342.1"/>
    </source>
</evidence>
<accession>A0A645HAE9</accession>
<reference evidence="1" key="1">
    <citation type="submission" date="2019-08" db="EMBL/GenBank/DDBJ databases">
        <authorList>
            <person name="Kucharzyk K."/>
            <person name="Murdoch R.W."/>
            <person name="Higgins S."/>
            <person name="Loffler F."/>
        </authorList>
    </citation>
    <scope>NUCLEOTIDE SEQUENCE</scope>
</reference>
<sequence length="190" mass="20400">MGAQRHLGHALPRSREVLALARDQLHTGLQIVGLVSRGSQVEGKVFKALQRLQSYIELLQPVQLLADGLHAITDLAVAAHHAGGGILCASCSTLVSGHQREHRFTDLLHLLAQALLRLLGILSSDAKALQFTLGLRQGLLLQVEGGARTICCCIKLPKRGCFFFCGRAKRRDLTTVVSGLGLCLAQAGSR</sequence>
<proteinExistence type="predicted"/>